<proteinExistence type="predicted"/>
<dbReference type="AlphaFoldDB" id="A0A2N9YED2"/>
<name>A0A2N9YED2_9GAMM</name>
<dbReference type="EMBL" id="CP018889">
    <property type="protein sequence ID" value="AUI68842.1"/>
    <property type="molecule type" value="Genomic_DNA"/>
</dbReference>
<protein>
    <submittedName>
        <fullName evidence="1">Uncharacterized protein</fullName>
    </submittedName>
</protein>
<dbReference type="STRING" id="288004.AL038_15190"/>
<sequence>MTVSAESISKTIFNDIKEMEKKPSDEGKAINDRIRRAVEDKLNLKSIGLRRLVRGEWKLCSLVCKPKNVANR</sequence>
<gene>
    <name evidence="1" type="ORF">BLE401_09065</name>
</gene>
<dbReference type="KEGG" id="blep:AL038_15190"/>
<keyword evidence="2" id="KW-1185">Reference proteome</keyword>
<dbReference type="RefSeq" id="WP_062154236.1">
    <property type="nucleotide sequence ID" value="NZ_CP012373.2"/>
</dbReference>
<reference evidence="2" key="1">
    <citation type="submission" date="2016-12" db="EMBL/GenBank/DDBJ databases">
        <title>Complete Genome Sequence of Beggiatoa leptomitiformis D-401.</title>
        <authorList>
            <person name="Fomenkov A."/>
            <person name="Vincze T."/>
            <person name="Grabovich M."/>
            <person name="Anton B.P."/>
            <person name="Dubinina G."/>
            <person name="Orlova M."/>
            <person name="Belousova E."/>
            <person name="Roberts R.J."/>
        </authorList>
    </citation>
    <scope>NUCLEOTIDE SEQUENCE [LARGE SCALE GENOMIC DNA]</scope>
    <source>
        <strain evidence="2">D-401</strain>
    </source>
</reference>
<dbReference type="Proteomes" id="UP000234271">
    <property type="component" value="Chromosome"/>
</dbReference>
<accession>A0A2N9YED2</accession>
<evidence type="ECO:0000313" key="2">
    <source>
        <dbReference type="Proteomes" id="UP000234271"/>
    </source>
</evidence>
<evidence type="ECO:0000313" key="1">
    <source>
        <dbReference type="EMBL" id="AUI68842.1"/>
    </source>
</evidence>
<organism evidence="1 2">
    <name type="scientific">Beggiatoa leptomitoformis</name>
    <dbReference type="NCBI Taxonomy" id="288004"/>
    <lineage>
        <taxon>Bacteria</taxon>
        <taxon>Pseudomonadati</taxon>
        <taxon>Pseudomonadota</taxon>
        <taxon>Gammaproteobacteria</taxon>
        <taxon>Thiotrichales</taxon>
        <taxon>Thiotrichaceae</taxon>
        <taxon>Beggiatoa</taxon>
    </lineage>
</organism>